<reference evidence="3 10" key="4">
    <citation type="submission" date="2019-11" db="EMBL/GenBank/DDBJ databases">
        <title>Whole genome shotgun sequencing (WGS) data from Adlercreutzia equolifaciens ResAG-91, Eggerthella lenta MRI-F36, MRI-F37, MRI-F40, ResAG-49, ResAG-88, ResAG-121, ResAG-145, and Gordonibacter sp. ResAG-5, ResAG-26, ResAG-43, ResAG-50, ResAG-59.</title>
        <authorList>
            <person name="Stoll D.A."/>
            <person name="Danylec N."/>
            <person name="Franz C.M.A.P."/>
            <person name="Huch M."/>
        </authorList>
    </citation>
    <scope>NUCLEOTIDE SEQUENCE [LARGE SCALE GENOMIC DNA]</scope>
    <source>
        <strain evidence="3 10">ResAG-88</strain>
    </source>
</reference>
<protein>
    <submittedName>
        <fullName evidence="4">Alcohol dehydrogenase</fullName>
    </submittedName>
</protein>
<feature type="transmembrane region" description="Helical" evidence="2">
    <location>
        <begin position="9"/>
        <end position="30"/>
    </location>
</feature>
<evidence type="ECO:0000313" key="10">
    <source>
        <dbReference type="Proteomes" id="UP000436429"/>
    </source>
</evidence>
<dbReference type="AlphaFoldDB" id="A0A369MLH0"/>
<organism evidence="4 8">
    <name type="scientific">Eggerthella lenta</name>
    <name type="common">Eubacterium lentum</name>
    <dbReference type="NCBI Taxonomy" id="84112"/>
    <lineage>
        <taxon>Bacteria</taxon>
        <taxon>Bacillati</taxon>
        <taxon>Actinomycetota</taxon>
        <taxon>Coriobacteriia</taxon>
        <taxon>Eggerthellales</taxon>
        <taxon>Eggerthellaceae</taxon>
        <taxon>Eggerthella</taxon>
    </lineage>
</organism>
<dbReference type="Proteomes" id="UP000253970">
    <property type="component" value="Unassembled WGS sequence"/>
</dbReference>
<reference evidence="6 9" key="1">
    <citation type="journal article" date="2005" name="Appl. Environ. Microbiol.">
        <title>Intestinal bacterial communities that produce active estrogen-like compounds enterodiol and enterolactone in humans.</title>
        <authorList>
            <person name="Clavel T."/>
            <person name="Henderson G."/>
            <person name="Alpert C.A."/>
            <person name="Philippe C."/>
            <person name="Rigottier-Gois L."/>
            <person name="Dore J."/>
            <person name="Blaut M."/>
        </authorList>
    </citation>
    <scope>NUCLEOTIDE SEQUENCE [LARGE SCALE GENOMIC DNA]</scope>
    <source>
        <strain evidence="6 9">SECO-MT75m2</strain>
    </source>
</reference>
<evidence type="ECO:0000313" key="3">
    <source>
        <dbReference type="EMBL" id="MVN33475.1"/>
    </source>
</evidence>
<reference evidence="7 8" key="2">
    <citation type="journal article" date="2018" name="Elife">
        <title>Discovery and characterization of a prevalent human gut bacterial enzyme sufficient for the inactivation of a family of plant toxins.</title>
        <authorList>
            <person name="Koppel N."/>
            <person name="Bisanz J.E."/>
            <person name="Pandelia M.E."/>
            <person name="Turnbaugh P.J."/>
            <person name="Balskus E.P."/>
        </authorList>
    </citation>
    <scope>NUCLEOTIDE SEQUENCE [LARGE SCALE GENOMIC DNA]</scope>
    <source>
        <strain evidence="5 7">FAA1-1-60AUCSF</strain>
        <strain evidence="4 8">W1 BHI 6</strain>
    </source>
</reference>
<dbReference type="RefSeq" id="WP_009609130.1">
    <property type="nucleotide sequence ID" value="NZ_AP031442.1"/>
</dbReference>
<dbReference type="InterPro" id="IPR029052">
    <property type="entry name" value="Metallo-depent_PP-like"/>
</dbReference>
<dbReference type="Proteomes" id="UP000253857">
    <property type="component" value="Unassembled WGS sequence"/>
</dbReference>
<keyword evidence="2" id="KW-0472">Membrane</keyword>
<feature type="compositionally biased region" description="Basic and acidic residues" evidence="1">
    <location>
        <begin position="106"/>
        <end position="128"/>
    </location>
</feature>
<reference evidence="6" key="3">
    <citation type="submission" date="2019-06" db="EMBL/GenBank/DDBJ databases">
        <authorList>
            <person name="Bisanz J.E."/>
            <person name="Turnbaugh P.J."/>
        </authorList>
    </citation>
    <scope>NUCLEOTIDE SEQUENCE</scope>
    <source>
        <strain evidence="6">SECO-MT75m2</strain>
    </source>
</reference>
<evidence type="ECO:0000256" key="2">
    <source>
        <dbReference type="SAM" id="Phobius"/>
    </source>
</evidence>
<evidence type="ECO:0000313" key="9">
    <source>
        <dbReference type="Proteomes" id="UP000312594"/>
    </source>
</evidence>
<dbReference type="EMBL" id="PPTY01000002">
    <property type="protein sequence ID" value="RDB88226.1"/>
    <property type="molecule type" value="Genomic_DNA"/>
</dbReference>
<sequence length="294" mass="30826">MSVKSREKIALAVFAALIVLSLLGLGWYLVAGHSWNVAASNIDDTFGSMDGYTAIVYEGTAVPQTAAEKAAEAAKEEKAAKGAAGSASSDEKGSHELDPAADDDEGKPSEREESGREADERELPEKDAASSAVEAEPDASAAAGARSNGTSAKSKPTVTVAEAQKSYEDKKATVFSLDTTDLGQYGEGIILKKGGHRFGVFSVTAPTTVRAIDKQVAYFVKYKVDFIVAITPDKAYVDDASGIDIVISTQDEDLFVMGETIDGTFYVDAPEAGKVGTILISPSNVVSAKVIEEL</sequence>
<dbReference type="EMBL" id="PPTU01000001">
    <property type="protein sequence ID" value="RDB73534.1"/>
    <property type="molecule type" value="Genomic_DNA"/>
</dbReference>
<keyword evidence="2" id="KW-1133">Transmembrane helix</keyword>
<feature type="compositionally biased region" description="Basic and acidic residues" evidence="1">
    <location>
        <begin position="69"/>
        <end position="80"/>
    </location>
</feature>
<proteinExistence type="predicted"/>
<gene>
    <name evidence="5" type="ORF">C1871_01985</name>
    <name evidence="4" type="ORF">C1875_01385</name>
    <name evidence="6" type="ORF">FIC87_03765</name>
    <name evidence="3" type="ORF">GO726_09910</name>
</gene>
<accession>A0A369MLH0</accession>
<dbReference type="Proteomes" id="UP000312594">
    <property type="component" value="Unassembled WGS sequence"/>
</dbReference>
<dbReference type="EMBL" id="WPOM01000018">
    <property type="protein sequence ID" value="MVN33475.1"/>
    <property type="molecule type" value="Genomic_DNA"/>
</dbReference>
<evidence type="ECO:0000313" key="6">
    <source>
        <dbReference type="EMBL" id="TNU93897.1"/>
    </source>
</evidence>
<feature type="compositionally biased region" description="Low complexity" evidence="1">
    <location>
        <begin position="129"/>
        <end position="152"/>
    </location>
</feature>
<comment type="caution">
    <text evidence="4">The sequence shown here is derived from an EMBL/GenBank/DDBJ whole genome shotgun (WGS) entry which is preliminary data.</text>
</comment>
<evidence type="ECO:0000256" key="1">
    <source>
        <dbReference type="SAM" id="MobiDB-lite"/>
    </source>
</evidence>
<name>A0A369MLH0_EGGLN</name>
<keyword evidence="2" id="KW-0812">Transmembrane</keyword>
<feature type="region of interest" description="Disordered" evidence="1">
    <location>
        <begin position="68"/>
        <end position="158"/>
    </location>
</feature>
<evidence type="ECO:0000313" key="7">
    <source>
        <dbReference type="Proteomes" id="UP000253857"/>
    </source>
</evidence>
<dbReference type="Proteomes" id="UP000436429">
    <property type="component" value="Unassembled WGS sequence"/>
</dbReference>
<evidence type="ECO:0000313" key="4">
    <source>
        <dbReference type="EMBL" id="RDB73534.1"/>
    </source>
</evidence>
<dbReference type="SUPFAM" id="SSF56300">
    <property type="entry name" value="Metallo-dependent phosphatases"/>
    <property type="match status" value="1"/>
</dbReference>
<dbReference type="EMBL" id="VEVP01000006">
    <property type="protein sequence ID" value="TNU93897.1"/>
    <property type="molecule type" value="Genomic_DNA"/>
</dbReference>
<evidence type="ECO:0000313" key="8">
    <source>
        <dbReference type="Proteomes" id="UP000253970"/>
    </source>
</evidence>
<evidence type="ECO:0000313" key="5">
    <source>
        <dbReference type="EMBL" id="RDB88226.1"/>
    </source>
</evidence>
<feature type="compositionally biased region" description="Basic and acidic residues" evidence="1">
    <location>
        <begin position="89"/>
        <end position="98"/>
    </location>
</feature>